<evidence type="ECO:0000313" key="2">
    <source>
        <dbReference type="Proteomes" id="UP000266841"/>
    </source>
</evidence>
<keyword evidence="2" id="KW-1185">Reference proteome</keyword>
<comment type="caution">
    <text evidence="1">The sequence shown here is derived from an EMBL/GenBank/DDBJ whole genome shotgun (WGS) entry which is preliminary data.</text>
</comment>
<name>K0T6I5_THAOC</name>
<gene>
    <name evidence="1" type="ORF">THAOC_09840</name>
</gene>
<reference evidence="1 2" key="1">
    <citation type="journal article" date="2012" name="Genome Biol.">
        <title>Genome and low-iron response of an oceanic diatom adapted to chronic iron limitation.</title>
        <authorList>
            <person name="Lommer M."/>
            <person name="Specht M."/>
            <person name="Roy A.S."/>
            <person name="Kraemer L."/>
            <person name="Andreson R."/>
            <person name="Gutowska M.A."/>
            <person name="Wolf J."/>
            <person name="Bergner S.V."/>
            <person name="Schilhabel M.B."/>
            <person name="Klostermeier U.C."/>
            <person name="Beiko R.G."/>
            <person name="Rosenstiel P."/>
            <person name="Hippler M."/>
            <person name="Laroche J."/>
        </authorList>
    </citation>
    <scope>NUCLEOTIDE SEQUENCE [LARGE SCALE GENOMIC DNA]</scope>
    <source>
        <strain evidence="1 2">CCMP1005</strain>
    </source>
</reference>
<dbReference type="Proteomes" id="UP000266841">
    <property type="component" value="Unassembled WGS sequence"/>
</dbReference>
<proteinExistence type="predicted"/>
<dbReference type="AlphaFoldDB" id="K0T6I5"/>
<sequence>MRTITYLLTLEHPLIRVFIHLYQTNYLRQQSTARNDRPAFPQQHLSNLVRLKSPQDQTISVMHARLYDNDNEEGEEELREPWGDPLQAEAHTEITYSHDEHERAPATHIQKLRKPNATKLPFLEPHRTLTLLSQPAL</sequence>
<protein>
    <submittedName>
        <fullName evidence="1">Uncharacterized protein</fullName>
    </submittedName>
</protein>
<accession>K0T6I5</accession>
<dbReference type="EMBL" id="AGNL01010664">
    <property type="protein sequence ID" value="EJK68941.1"/>
    <property type="molecule type" value="Genomic_DNA"/>
</dbReference>
<organism evidence="1 2">
    <name type="scientific">Thalassiosira oceanica</name>
    <name type="common">Marine diatom</name>
    <dbReference type="NCBI Taxonomy" id="159749"/>
    <lineage>
        <taxon>Eukaryota</taxon>
        <taxon>Sar</taxon>
        <taxon>Stramenopiles</taxon>
        <taxon>Ochrophyta</taxon>
        <taxon>Bacillariophyta</taxon>
        <taxon>Coscinodiscophyceae</taxon>
        <taxon>Thalassiosirophycidae</taxon>
        <taxon>Thalassiosirales</taxon>
        <taxon>Thalassiosiraceae</taxon>
        <taxon>Thalassiosira</taxon>
    </lineage>
</organism>
<evidence type="ECO:0000313" key="1">
    <source>
        <dbReference type="EMBL" id="EJK68941.1"/>
    </source>
</evidence>